<feature type="compositionally biased region" description="Polar residues" evidence="2">
    <location>
        <begin position="269"/>
        <end position="285"/>
    </location>
</feature>
<dbReference type="Proteomes" id="UP000261016">
    <property type="component" value="Unassembled WGS sequence"/>
</dbReference>
<evidence type="ECO:0000313" key="6">
    <source>
        <dbReference type="EMBL" id="RGM32991.1"/>
    </source>
</evidence>
<dbReference type="RefSeq" id="WP_002467405.1">
    <property type="nucleotide sequence ID" value="NZ_CABMFV010000001.1"/>
</dbReference>
<dbReference type="EMBL" id="QSTD01000001">
    <property type="protein sequence ID" value="RGM32991.1"/>
    <property type="molecule type" value="Genomic_DNA"/>
</dbReference>
<feature type="compositionally biased region" description="Polar residues" evidence="2">
    <location>
        <begin position="321"/>
        <end position="341"/>
    </location>
</feature>
<reference evidence="6 7" key="1">
    <citation type="submission" date="2018-08" db="EMBL/GenBank/DDBJ databases">
        <title>A genome reference for cultivated species of the human gut microbiota.</title>
        <authorList>
            <person name="Zou Y."/>
            <person name="Xue W."/>
            <person name="Luo G."/>
        </authorList>
    </citation>
    <scope>NUCLEOTIDE SEQUENCE [LARGE SCALE GENOMIC DNA]</scope>
    <source>
        <strain evidence="6 7">OM08-17AT</strain>
    </source>
</reference>
<feature type="compositionally biased region" description="Basic and acidic residues" evidence="2">
    <location>
        <begin position="247"/>
        <end position="256"/>
    </location>
</feature>
<keyword evidence="9" id="KW-1185">Reference proteome</keyword>
<feature type="transmembrane region" description="Helical" evidence="3">
    <location>
        <begin position="35"/>
        <end position="53"/>
    </location>
</feature>
<feature type="compositionally biased region" description="Polar residues" evidence="2">
    <location>
        <begin position="191"/>
        <end position="213"/>
    </location>
</feature>
<evidence type="ECO:0000313" key="8">
    <source>
        <dbReference type="Proteomes" id="UP000481807"/>
    </source>
</evidence>
<feature type="region of interest" description="Disordered" evidence="2">
    <location>
        <begin position="375"/>
        <end position="487"/>
    </location>
</feature>
<feature type="compositionally biased region" description="Low complexity" evidence="2">
    <location>
        <begin position="429"/>
        <end position="471"/>
    </location>
</feature>
<keyword evidence="3" id="KW-1133">Transmembrane helix</keyword>
<keyword evidence="3" id="KW-0472">Membrane</keyword>
<feature type="compositionally biased region" description="Low complexity" evidence="2">
    <location>
        <begin position="392"/>
        <end position="411"/>
    </location>
</feature>
<feature type="coiled-coil region" evidence="1">
    <location>
        <begin position="61"/>
        <end position="99"/>
    </location>
</feature>
<dbReference type="AlphaFoldDB" id="A0A6H3FK06"/>
<evidence type="ECO:0000313" key="9">
    <source>
        <dbReference type="Proteomes" id="UP000814367"/>
    </source>
</evidence>
<accession>A0A6H3FK06</accession>
<feature type="region of interest" description="Disordered" evidence="2">
    <location>
        <begin position="1"/>
        <end position="26"/>
    </location>
</feature>
<evidence type="ECO:0000256" key="2">
    <source>
        <dbReference type="SAM" id="MobiDB-lite"/>
    </source>
</evidence>
<evidence type="ECO:0000256" key="3">
    <source>
        <dbReference type="SAM" id="Phobius"/>
    </source>
</evidence>
<organism evidence="6 7">
    <name type="scientific">Staphylococcus warneri</name>
    <dbReference type="NCBI Taxonomy" id="1292"/>
    <lineage>
        <taxon>Bacteria</taxon>
        <taxon>Bacillati</taxon>
        <taxon>Bacillota</taxon>
        <taxon>Bacilli</taxon>
        <taxon>Bacillales</taxon>
        <taxon>Staphylococcaceae</taxon>
        <taxon>Staphylococcus</taxon>
    </lineage>
</organism>
<comment type="caution">
    <text evidence="6">The sequence shown here is derived from an EMBL/GenBank/DDBJ whole genome shotgun (WGS) entry which is preliminary data.</text>
</comment>
<evidence type="ECO:0000256" key="1">
    <source>
        <dbReference type="SAM" id="Coils"/>
    </source>
</evidence>
<proteinExistence type="predicted"/>
<protein>
    <submittedName>
        <fullName evidence="6">Smooth muscle caldesmon</fullName>
    </submittedName>
</protein>
<dbReference type="Proteomes" id="UP000481807">
    <property type="component" value="Unassembled WGS sequence"/>
</dbReference>
<evidence type="ECO:0000313" key="5">
    <source>
        <dbReference type="EMBL" id="NBH29890.1"/>
    </source>
</evidence>
<gene>
    <name evidence="5" type="ORF">D3Z30_02700</name>
    <name evidence="6" type="ORF">DXC19_05635</name>
    <name evidence="4" type="ORF">G8J23_05495</name>
</gene>
<feature type="compositionally biased region" description="Basic and acidic residues" evidence="2">
    <location>
        <begin position="1"/>
        <end position="11"/>
    </location>
</feature>
<feature type="region of interest" description="Disordered" evidence="2">
    <location>
        <begin position="187"/>
        <end position="345"/>
    </location>
</feature>
<dbReference type="EMBL" id="JAANHJ010000001">
    <property type="protein sequence ID" value="MCG6225431.1"/>
    <property type="molecule type" value="Genomic_DNA"/>
</dbReference>
<sequence length="487" mass="53837">MEHYNRDDFERNNTGNDLYSRHTRINNQSPQRKDFVVSFITGAIVGSALGLYYKMKVFEKADQAIAKEKELREKALNYKSQAEQHIETVKTRVENFRNKSNNGVSSDELSAQKVAIQREVSDHNLADQSPEAREIQEAKLEADNHSKVGASATELAAQQNAIKSETNHDQLADQSPQAREIQDAKVEAMRNDQQTATPSSKELAAQQNAIQAESNHDTLADQSPQAREIQEAKADAKSKQANSNIDNNKHVSDKEIAMAQSAIKEESSLSDPSQTKEQSTQTSNADKLASAAHTKKQKMNNDSQVLADTNAFTKEQDVAKNNKQTTPSLVDQTNQNSSKANDGSFANRLATAAKDKQAKLTKGSKESQLTNALLAEAPIAKSKMTKVPNLVTKSSTNDTKNSKSSQTTNKQSSKKQNKAQFDKGVVTRQNNASTKSNNKNKTQTKTSKQSTKTPSQNKNQKQQGKQQPTQQKVEKTTSKIEKRTFND</sequence>
<reference evidence="4 9" key="3">
    <citation type="submission" date="2020-03" db="EMBL/GenBank/DDBJ databases">
        <title>Comparative genetics of Staphylococcus warneri persistents from caprine mastitis.</title>
        <authorList>
            <person name="Franca C.A."/>
            <person name="Rosa D.S."/>
            <person name="Silva A."/>
            <person name="Rodrigues D.L.N."/>
            <person name="Santos R.G."/>
            <person name="Castillo R.E.H."/>
            <person name="Moreira M.A.S."/>
            <person name="Lima M.C."/>
            <person name="Gouveia G.V."/>
            <person name="Gouveia J.J.S."/>
            <person name="Souza R.F.S."/>
            <person name="Bertram B."/>
            <person name="Azevedo V."/>
            <person name="Costa M."/>
        </authorList>
    </citation>
    <scope>NUCLEOTIDE SEQUENCE [LARGE SCALE GENOMIC DNA]</scope>
    <source>
        <strain evidence="4 9">Cap 9.2</strain>
    </source>
</reference>
<feature type="compositionally biased region" description="Basic and acidic residues" evidence="2">
    <location>
        <begin position="228"/>
        <end position="238"/>
    </location>
</feature>
<evidence type="ECO:0000313" key="4">
    <source>
        <dbReference type="EMBL" id="MCG6225431.1"/>
    </source>
</evidence>
<name>A0A6H3FK06_STAWA</name>
<keyword evidence="3" id="KW-0812">Transmembrane</keyword>
<keyword evidence="1" id="KW-0175">Coiled coil</keyword>
<dbReference type="Proteomes" id="UP000814367">
    <property type="component" value="Unassembled WGS sequence"/>
</dbReference>
<feature type="compositionally biased region" description="Basic and acidic residues" evidence="2">
    <location>
        <begin position="472"/>
        <end position="487"/>
    </location>
</feature>
<reference evidence="5 8" key="2">
    <citation type="submission" date="2018-08" db="EMBL/GenBank/DDBJ databases">
        <title>Murine metabolic-syndrome-specific gut microbial biobank.</title>
        <authorList>
            <person name="Liu C."/>
        </authorList>
    </citation>
    <scope>NUCLEOTIDE SEQUENCE [LARGE SCALE GENOMIC DNA]</scope>
    <source>
        <strain evidence="5 8">1XD21-27</strain>
    </source>
</reference>
<dbReference type="EMBL" id="QXWP01000001">
    <property type="protein sequence ID" value="NBH29890.1"/>
    <property type="molecule type" value="Genomic_DNA"/>
</dbReference>
<evidence type="ECO:0000313" key="7">
    <source>
        <dbReference type="Proteomes" id="UP000261016"/>
    </source>
</evidence>
<feature type="compositionally biased region" description="Polar residues" evidence="2">
    <location>
        <begin position="300"/>
        <end position="313"/>
    </location>
</feature>